<organism evidence="1 2">
    <name type="scientific">Protea cynaroides</name>
    <dbReference type="NCBI Taxonomy" id="273540"/>
    <lineage>
        <taxon>Eukaryota</taxon>
        <taxon>Viridiplantae</taxon>
        <taxon>Streptophyta</taxon>
        <taxon>Embryophyta</taxon>
        <taxon>Tracheophyta</taxon>
        <taxon>Spermatophyta</taxon>
        <taxon>Magnoliopsida</taxon>
        <taxon>Proteales</taxon>
        <taxon>Proteaceae</taxon>
        <taxon>Protea</taxon>
    </lineage>
</organism>
<name>A0A9Q0JWA3_9MAGN</name>
<accession>A0A9Q0JWA3</accession>
<proteinExistence type="predicted"/>
<dbReference type="AlphaFoldDB" id="A0A9Q0JWA3"/>
<keyword evidence="2" id="KW-1185">Reference proteome</keyword>
<evidence type="ECO:0008006" key="3">
    <source>
        <dbReference type="Google" id="ProtNLM"/>
    </source>
</evidence>
<gene>
    <name evidence="1" type="ORF">NE237_011897</name>
</gene>
<evidence type="ECO:0000313" key="2">
    <source>
        <dbReference type="Proteomes" id="UP001141806"/>
    </source>
</evidence>
<reference evidence="1" key="1">
    <citation type="journal article" date="2023" name="Plant J.">
        <title>The genome of the king protea, Protea cynaroides.</title>
        <authorList>
            <person name="Chang J."/>
            <person name="Duong T.A."/>
            <person name="Schoeman C."/>
            <person name="Ma X."/>
            <person name="Roodt D."/>
            <person name="Barker N."/>
            <person name="Li Z."/>
            <person name="Van de Peer Y."/>
            <person name="Mizrachi E."/>
        </authorList>
    </citation>
    <scope>NUCLEOTIDE SEQUENCE</scope>
    <source>
        <tissue evidence="1">Young leaves</tissue>
    </source>
</reference>
<sequence>MLNDRELKEKYKLLEDKGNLVVLDDIWRNTGSKILLTTRNKEVTLYKKKTSRLGVFDRGIELGIICKKAFLWKNIASISSSSSYPPKIEAEKKEKLGTKQLHVI</sequence>
<protein>
    <recommendedName>
        <fullName evidence="3">NB-ARC domain-containing protein</fullName>
    </recommendedName>
</protein>
<dbReference type="EMBL" id="JAMYWD010000011">
    <property type="protein sequence ID" value="KAJ4955114.1"/>
    <property type="molecule type" value="Genomic_DNA"/>
</dbReference>
<evidence type="ECO:0000313" key="1">
    <source>
        <dbReference type="EMBL" id="KAJ4955114.1"/>
    </source>
</evidence>
<dbReference type="InterPro" id="IPR027417">
    <property type="entry name" value="P-loop_NTPase"/>
</dbReference>
<dbReference type="Gene3D" id="3.40.50.300">
    <property type="entry name" value="P-loop containing nucleotide triphosphate hydrolases"/>
    <property type="match status" value="1"/>
</dbReference>
<comment type="caution">
    <text evidence="1">The sequence shown here is derived from an EMBL/GenBank/DDBJ whole genome shotgun (WGS) entry which is preliminary data.</text>
</comment>
<dbReference type="Proteomes" id="UP001141806">
    <property type="component" value="Unassembled WGS sequence"/>
</dbReference>